<dbReference type="OrthoDB" id="2788296at2"/>
<accession>A0A4U1MJY7</accession>
<dbReference type="AlphaFoldDB" id="A0A4U1MJY7"/>
<dbReference type="Pfam" id="PF04122">
    <property type="entry name" value="CW_binding_2"/>
    <property type="match status" value="3"/>
</dbReference>
<dbReference type="SUPFAM" id="SSF89260">
    <property type="entry name" value="Collagen-binding domain"/>
    <property type="match status" value="1"/>
</dbReference>
<sequence length="468" mass="50742">MKRMKKPFAMLSTVILAGTLMGAPAASANTQDAFAKKAQNISMNGYDEFGFYNEEEPNDSFAQANKLQNNDLASGKLTNNDKDYYKMVVEADKEVFLDLSAGTLEDIPSLKLQVDVYNSSQKKMTPDYTDKDGGFYAGFEALAPGTYYFVVSDTANINKGVEYFFSASVYTGEPEITRIEGADRYETAVEIAKEGFEEGNTPEVVLATGLDFPDALAGAPLAYQKDAPILLTKTKSIPDSVKKALTYFGVEHVTILGGQTAVSKDVENQLKKMNITFERIAGANRYDTAAKIAGELDPYFSDTAFVTYGGNFPDALSVASIAAFQGSPILLTKTKELPAETAKALKNYNDTYAIGGTSVISDAVYKKLPNRKRIAGSDRYETSVQVIKQLDVPVDFATLATGQGFADALTGSVLAANRFEPVVLTKKDSLPIPVANLFQDKETMFYTILGGKSAVGQGVEDDIKMLFE</sequence>
<reference evidence="2 3" key="1">
    <citation type="submission" date="2019-04" db="EMBL/GenBank/DDBJ databases">
        <title>Genome sequence of Bacillus hwajinpoensis strain Y2.</title>
        <authorList>
            <person name="Fair J.L."/>
            <person name="Maclea K.S."/>
        </authorList>
    </citation>
    <scope>NUCLEOTIDE SEQUENCE [LARGE SCALE GENOMIC DNA]</scope>
    <source>
        <strain evidence="2 3">Y2</strain>
    </source>
</reference>
<dbReference type="Gene3D" id="3.40.50.12090">
    <property type="match status" value="2"/>
</dbReference>
<feature type="chain" id="PRO_5020637104" description="Cell wall-binding repeat-containing protein" evidence="1">
    <location>
        <begin position="29"/>
        <end position="468"/>
    </location>
</feature>
<dbReference type="Gene3D" id="2.60.120.380">
    <property type="match status" value="1"/>
</dbReference>
<dbReference type="Proteomes" id="UP000310541">
    <property type="component" value="Unassembled WGS sequence"/>
</dbReference>
<evidence type="ECO:0008006" key="4">
    <source>
        <dbReference type="Google" id="ProtNLM"/>
    </source>
</evidence>
<evidence type="ECO:0000313" key="3">
    <source>
        <dbReference type="Proteomes" id="UP000310541"/>
    </source>
</evidence>
<dbReference type="InterPro" id="IPR051922">
    <property type="entry name" value="Bact_Sporulation_Assoc"/>
</dbReference>
<dbReference type="PANTHER" id="PTHR30032">
    <property type="entry name" value="N-ACETYLMURAMOYL-L-ALANINE AMIDASE-RELATED"/>
    <property type="match status" value="1"/>
</dbReference>
<dbReference type="InterPro" id="IPR007253">
    <property type="entry name" value="Cell_wall-bd_2"/>
</dbReference>
<evidence type="ECO:0000313" key="2">
    <source>
        <dbReference type="EMBL" id="TKD70720.1"/>
    </source>
</evidence>
<name>A0A4U1MJY7_9BACL</name>
<dbReference type="EMBL" id="SWFM01000002">
    <property type="protein sequence ID" value="TKD70720.1"/>
    <property type="molecule type" value="Genomic_DNA"/>
</dbReference>
<evidence type="ECO:0000256" key="1">
    <source>
        <dbReference type="SAM" id="SignalP"/>
    </source>
</evidence>
<dbReference type="PANTHER" id="PTHR30032:SF8">
    <property type="entry name" value="GERMINATION-SPECIFIC N-ACETYLMURAMOYL-L-ALANINE AMIDASE"/>
    <property type="match status" value="1"/>
</dbReference>
<keyword evidence="1" id="KW-0732">Signal</keyword>
<gene>
    <name evidence="2" type="ORF">FBF83_08865</name>
</gene>
<comment type="caution">
    <text evidence="2">The sequence shown here is derived from an EMBL/GenBank/DDBJ whole genome shotgun (WGS) entry which is preliminary data.</text>
</comment>
<organism evidence="2 3">
    <name type="scientific">Guptibacillus hwajinpoensis</name>
    <dbReference type="NCBI Taxonomy" id="208199"/>
    <lineage>
        <taxon>Bacteria</taxon>
        <taxon>Bacillati</taxon>
        <taxon>Bacillota</taxon>
        <taxon>Bacilli</taxon>
        <taxon>Bacillales</taxon>
        <taxon>Guptibacillaceae</taxon>
        <taxon>Guptibacillus</taxon>
    </lineage>
</organism>
<feature type="signal peptide" evidence="1">
    <location>
        <begin position="1"/>
        <end position="28"/>
    </location>
</feature>
<protein>
    <recommendedName>
        <fullName evidence="4">Cell wall-binding repeat-containing protein</fullName>
    </recommendedName>
</protein>
<proteinExistence type="predicted"/>